<evidence type="ECO:0008006" key="3">
    <source>
        <dbReference type="Google" id="ProtNLM"/>
    </source>
</evidence>
<proteinExistence type="predicted"/>
<sequence length="61" mass="6346">MARSAMLVGGRRPAGAFDLTRRDFLKLGGGGLVGAALLSASESDRVDRVVIEFPVGCAAQR</sequence>
<accession>A0A510HI10</accession>
<protein>
    <recommendedName>
        <fullName evidence="3">Twin-arginine translocation signal domain-containing protein</fullName>
    </recommendedName>
</protein>
<dbReference type="EMBL" id="AP019791">
    <property type="protein sequence ID" value="BBL78293.1"/>
    <property type="molecule type" value="Genomic_DNA"/>
</dbReference>
<dbReference type="InterPro" id="IPR006311">
    <property type="entry name" value="TAT_signal"/>
</dbReference>
<organism evidence="1 2">
    <name type="scientific">Rubrobacter xylanophilus</name>
    <dbReference type="NCBI Taxonomy" id="49319"/>
    <lineage>
        <taxon>Bacteria</taxon>
        <taxon>Bacillati</taxon>
        <taxon>Actinomycetota</taxon>
        <taxon>Rubrobacteria</taxon>
        <taxon>Rubrobacterales</taxon>
        <taxon>Rubrobacteraceae</taxon>
        <taxon>Rubrobacter</taxon>
    </lineage>
</organism>
<dbReference type="InterPro" id="IPR019546">
    <property type="entry name" value="TAT_signal_bac_arc"/>
</dbReference>
<dbReference type="NCBIfam" id="TIGR01409">
    <property type="entry name" value="TAT_signal_seq"/>
    <property type="match status" value="1"/>
</dbReference>
<evidence type="ECO:0000313" key="2">
    <source>
        <dbReference type="Proteomes" id="UP000318065"/>
    </source>
</evidence>
<dbReference type="AlphaFoldDB" id="A0A510HI10"/>
<gene>
    <name evidence="1" type="ORF">RxyAA322_01470</name>
</gene>
<evidence type="ECO:0000313" key="1">
    <source>
        <dbReference type="EMBL" id="BBL78293.1"/>
    </source>
</evidence>
<dbReference type="PROSITE" id="PS51318">
    <property type="entry name" value="TAT"/>
    <property type="match status" value="1"/>
</dbReference>
<keyword evidence="2" id="KW-1185">Reference proteome</keyword>
<reference evidence="1" key="1">
    <citation type="journal article" date="2019" name="Microbiol. Resour. Announc.">
        <title>Complete Genome Sequence of Rubrobacter xylanophilus Strain AA3-22, Isolated from Arima Onsen in Japan.</title>
        <authorList>
            <person name="Tomariguchi N."/>
            <person name="Miyazaki K."/>
        </authorList>
    </citation>
    <scope>NUCLEOTIDE SEQUENCE [LARGE SCALE GENOMIC DNA]</scope>
    <source>
        <strain evidence="1">AA3-22</strain>
    </source>
</reference>
<name>A0A510HI10_9ACTN</name>
<dbReference type="Proteomes" id="UP000318065">
    <property type="component" value="Chromosome"/>
</dbReference>